<evidence type="ECO:0000313" key="5">
    <source>
        <dbReference type="Proteomes" id="UP001162483"/>
    </source>
</evidence>
<keyword evidence="5" id="KW-1185">Reference proteome</keyword>
<keyword evidence="2" id="KW-0472">Membrane</keyword>
<keyword evidence="2" id="KW-0812">Transmembrane</keyword>
<feature type="non-terminal residue" evidence="4">
    <location>
        <position position="141"/>
    </location>
</feature>
<comment type="caution">
    <text evidence="4">The sequence shown here is derived from an EMBL/GenBank/DDBJ whole genome shotgun (WGS) entry which is preliminary data.</text>
</comment>
<dbReference type="EMBL" id="CATNWA010014775">
    <property type="protein sequence ID" value="CAI9575755.1"/>
    <property type="molecule type" value="Genomic_DNA"/>
</dbReference>
<feature type="signal peptide" evidence="3">
    <location>
        <begin position="1"/>
        <end position="22"/>
    </location>
</feature>
<proteinExistence type="predicted"/>
<keyword evidence="2" id="KW-1133">Transmembrane helix</keyword>
<feature type="compositionally biased region" description="Polar residues" evidence="1">
    <location>
        <begin position="45"/>
        <end position="54"/>
    </location>
</feature>
<name>A0ABN9DSZ3_9NEOB</name>
<evidence type="ECO:0000256" key="1">
    <source>
        <dbReference type="SAM" id="MobiDB-lite"/>
    </source>
</evidence>
<evidence type="ECO:0000313" key="4">
    <source>
        <dbReference type="EMBL" id="CAI9575755.1"/>
    </source>
</evidence>
<reference evidence="4" key="1">
    <citation type="submission" date="2023-05" db="EMBL/GenBank/DDBJ databases">
        <authorList>
            <person name="Stuckert A."/>
        </authorList>
    </citation>
    <scope>NUCLEOTIDE SEQUENCE</scope>
</reference>
<accession>A0ABN9DSZ3</accession>
<protein>
    <submittedName>
        <fullName evidence="4">Uncharacterized protein</fullName>
    </submittedName>
</protein>
<feature type="chain" id="PRO_5045674106" evidence="3">
    <location>
        <begin position="23"/>
        <end position="141"/>
    </location>
</feature>
<organism evidence="4 5">
    <name type="scientific">Staurois parvus</name>
    <dbReference type="NCBI Taxonomy" id="386267"/>
    <lineage>
        <taxon>Eukaryota</taxon>
        <taxon>Metazoa</taxon>
        <taxon>Chordata</taxon>
        <taxon>Craniata</taxon>
        <taxon>Vertebrata</taxon>
        <taxon>Euteleostomi</taxon>
        <taxon>Amphibia</taxon>
        <taxon>Batrachia</taxon>
        <taxon>Anura</taxon>
        <taxon>Neobatrachia</taxon>
        <taxon>Ranoidea</taxon>
        <taxon>Ranidae</taxon>
        <taxon>Staurois</taxon>
    </lineage>
</organism>
<feature type="transmembrane region" description="Helical" evidence="2">
    <location>
        <begin position="86"/>
        <end position="107"/>
    </location>
</feature>
<evidence type="ECO:0000256" key="3">
    <source>
        <dbReference type="SAM" id="SignalP"/>
    </source>
</evidence>
<sequence>MITLLHKYILILLLISDQPSDIRRESQRVGAENVPPASKACNEQPAPTVTNGKGSRQIKGSDLMNQQFKALIIKRFQHATRSHKDFFAQIVLPASFVLLALVFTLIVPPFGEYPSLTLHPWIYGQQFIFFSNEHPGSEQVV</sequence>
<dbReference type="Proteomes" id="UP001162483">
    <property type="component" value="Unassembled WGS sequence"/>
</dbReference>
<feature type="region of interest" description="Disordered" evidence="1">
    <location>
        <begin position="26"/>
        <end position="56"/>
    </location>
</feature>
<keyword evidence="3" id="KW-0732">Signal</keyword>
<gene>
    <name evidence="4" type="ORF">SPARVUS_LOCUS8240964</name>
</gene>
<evidence type="ECO:0000256" key="2">
    <source>
        <dbReference type="SAM" id="Phobius"/>
    </source>
</evidence>